<dbReference type="OrthoDB" id="1432691at2759"/>
<gene>
    <name evidence="1" type="ORF">EPI10_011193</name>
</gene>
<evidence type="ECO:0000313" key="1">
    <source>
        <dbReference type="EMBL" id="KAA3477295.1"/>
    </source>
</evidence>
<dbReference type="PANTHER" id="PTHR33223">
    <property type="entry name" value="CCHC-TYPE DOMAIN-CONTAINING PROTEIN"/>
    <property type="match status" value="1"/>
</dbReference>
<sequence>MGSGSNPEDNSTNPVVPDLDNIVEIDRARVEDQCNWMEEKFRAMESADYLCGVDAKELSLVPELVLPPKFKTPEFKNYNRTSCLEAHITMFYRRTMGSLIGSTTKWYNQLSSAKINSWKDLTQAFMKQYSHVTDMTPGRITL</sequence>
<dbReference type="AlphaFoldDB" id="A0A5B6W7S3"/>
<keyword evidence="2" id="KW-1185">Reference proteome</keyword>
<protein>
    <submittedName>
        <fullName evidence="1">Gag-pro-like protein</fullName>
    </submittedName>
</protein>
<dbReference type="Proteomes" id="UP000325315">
    <property type="component" value="Unassembled WGS sequence"/>
</dbReference>
<proteinExistence type="predicted"/>
<comment type="caution">
    <text evidence="1">The sequence shown here is derived from an EMBL/GenBank/DDBJ whole genome shotgun (WGS) entry which is preliminary data.</text>
</comment>
<name>A0A5B6W7S3_9ROSI</name>
<organism evidence="1 2">
    <name type="scientific">Gossypium australe</name>
    <dbReference type="NCBI Taxonomy" id="47621"/>
    <lineage>
        <taxon>Eukaryota</taxon>
        <taxon>Viridiplantae</taxon>
        <taxon>Streptophyta</taxon>
        <taxon>Embryophyta</taxon>
        <taxon>Tracheophyta</taxon>
        <taxon>Spermatophyta</taxon>
        <taxon>Magnoliopsida</taxon>
        <taxon>eudicotyledons</taxon>
        <taxon>Gunneridae</taxon>
        <taxon>Pentapetalae</taxon>
        <taxon>rosids</taxon>
        <taxon>malvids</taxon>
        <taxon>Malvales</taxon>
        <taxon>Malvaceae</taxon>
        <taxon>Malvoideae</taxon>
        <taxon>Gossypium</taxon>
    </lineage>
</organism>
<evidence type="ECO:0000313" key="2">
    <source>
        <dbReference type="Proteomes" id="UP000325315"/>
    </source>
</evidence>
<dbReference type="EMBL" id="SMMG02000004">
    <property type="protein sequence ID" value="KAA3477295.1"/>
    <property type="molecule type" value="Genomic_DNA"/>
</dbReference>
<dbReference type="PANTHER" id="PTHR33223:SF8">
    <property type="entry name" value="OS04G0172440 PROTEIN"/>
    <property type="match status" value="1"/>
</dbReference>
<reference evidence="2" key="1">
    <citation type="journal article" date="2019" name="Plant Biotechnol. J.">
        <title>Genome sequencing of the Australian wild diploid species Gossypium australe highlights disease resistance and delayed gland morphogenesis.</title>
        <authorList>
            <person name="Cai Y."/>
            <person name="Cai X."/>
            <person name="Wang Q."/>
            <person name="Wang P."/>
            <person name="Zhang Y."/>
            <person name="Cai C."/>
            <person name="Xu Y."/>
            <person name="Wang K."/>
            <person name="Zhou Z."/>
            <person name="Wang C."/>
            <person name="Geng S."/>
            <person name="Li B."/>
            <person name="Dong Q."/>
            <person name="Hou Y."/>
            <person name="Wang H."/>
            <person name="Ai P."/>
            <person name="Liu Z."/>
            <person name="Yi F."/>
            <person name="Sun M."/>
            <person name="An G."/>
            <person name="Cheng J."/>
            <person name="Zhang Y."/>
            <person name="Shi Q."/>
            <person name="Xie Y."/>
            <person name="Shi X."/>
            <person name="Chang Y."/>
            <person name="Huang F."/>
            <person name="Chen Y."/>
            <person name="Hong S."/>
            <person name="Mi L."/>
            <person name="Sun Q."/>
            <person name="Zhang L."/>
            <person name="Zhou B."/>
            <person name="Peng R."/>
            <person name="Zhang X."/>
            <person name="Liu F."/>
        </authorList>
    </citation>
    <scope>NUCLEOTIDE SEQUENCE [LARGE SCALE GENOMIC DNA]</scope>
    <source>
        <strain evidence="2">cv. PA1801</strain>
    </source>
</reference>
<accession>A0A5B6W7S3</accession>